<protein>
    <submittedName>
        <fullName evidence="1">Uncharacterized protein</fullName>
    </submittedName>
</protein>
<name>A0ACC1ASB6_9ROSI</name>
<sequence length="84" mass="9640">MGDVPDMVQKIRHAQQWGLGRNPGKTRAQMLNLGHNPVEVMRRPRLTNRMLRKIIWPHNLWIGSTPSRGFKDGQKDKSVSSLRG</sequence>
<comment type="caution">
    <text evidence="1">The sequence shown here is derived from an EMBL/GenBank/DDBJ whole genome shotgun (WGS) entry which is preliminary data.</text>
</comment>
<organism evidence="1 2">
    <name type="scientific">Pistacia atlantica</name>
    <dbReference type="NCBI Taxonomy" id="434234"/>
    <lineage>
        <taxon>Eukaryota</taxon>
        <taxon>Viridiplantae</taxon>
        <taxon>Streptophyta</taxon>
        <taxon>Embryophyta</taxon>
        <taxon>Tracheophyta</taxon>
        <taxon>Spermatophyta</taxon>
        <taxon>Magnoliopsida</taxon>
        <taxon>eudicotyledons</taxon>
        <taxon>Gunneridae</taxon>
        <taxon>Pentapetalae</taxon>
        <taxon>rosids</taxon>
        <taxon>malvids</taxon>
        <taxon>Sapindales</taxon>
        <taxon>Anacardiaceae</taxon>
        <taxon>Pistacia</taxon>
    </lineage>
</organism>
<dbReference type="EMBL" id="CM047904">
    <property type="protein sequence ID" value="KAJ0089567.1"/>
    <property type="molecule type" value="Genomic_DNA"/>
</dbReference>
<evidence type="ECO:0000313" key="1">
    <source>
        <dbReference type="EMBL" id="KAJ0089567.1"/>
    </source>
</evidence>
<dbReference type="Proteomes" id="UP001164250">
    <property type="component" value="Chromosome 8"/>
</dbReference>
<accession>A0ACC1ASB6</accession>
<reference evidence="2" key="1">
    <citation type="journal article" date="2023" name="G3 (Bethesda)">
        <title>Genome assembly and association tests identify interacting loci associated with vigor, precocity, and sex in interspecific pistachio rootstocks.</title>
        <authorList>
            <person name="Palmer W."/>
            <person name="Jacygrad E."/>
            <person name="Sagayaradj S."/>
            <person name="Cavanaugh K."/>
            <person name="Han R."/>
            <person name="Bertier L."/>
            <person name="Beede B."/>
            <person name="Kafkas S."/>
            <person name="Golino D."/>
            <person name="Preece J."/>
            <person name="Michelmore R."/>
        </authorList>
    </citation>
    <scope>NUCLEOTIDE SEQUENCE [LARGE SCALE GENOMIC DNA]</scope>
</reference>
<evidence type="ECO:0000313" key="2">
    <source>
        <dbReference type="Proteomes" id="UP001164250"/>
    </source>
</evidence>
<proteinExistence type="predicted"/>
<gene>
    <name evidence="1" type="ORF">Patl1_14924</name>
</gene>
<keyword evidence="2" id="KW-1185">Reference proteome</keyword>